<comment type="caution">
    <text evidence="2">The sequence shown here is derived from an EMBL/GenBank/DDBJ whole genome shotgun (WGS) entry which is preliminary data.</text>
</comment>
<name>A0AAV7QZ24_PLEWA</name>
<organism evidence="2 3">
    <name type="scientific">Pleurodeles waltl</name>
    <name type="common">Iberian ribbed newt</name>
    <dbReference type="NCBI Taxonomy" id="8319"/>
    <lineage>
        <taxon>Eukaryota</taxon>
        <taxon>Metazoa</taxon>
        <taxon>Chordata</taxon>
        <taxon>Craniata</taxon>
        <taxon>Vertebrata</taxon>
        <taxon>Euteleostomi</taxon>
        <taxon>Amphibia</taxon>
        <taxon>Batrachia</taxon>
        <taxon>Caudata</taxon>
        <taxon>Salamandroidea</taxon>
        <taxon>Salamandridae</taxon>
        <taxon>Pleurodelinae</taxon>
        <taxon>Pleurodeles</taxon>
    </lineage>
</organism>
<evidence type="ECO:0000256" key="1">
    <source>
        <dbReference type="SAM" id="MobiDB-lite"/>
    </source>
</evidence>
<evidence type="ECO:0000313" key="3">
    <source>
        <dbReference type="Proteomes" id="UP001066276"/>
    </source>
</evidence>
<evidence type="ECO:0000313" key="2">
    <source>
        <dbReference type="EMBL" id="KAJ1144229.1"/>
    </source>
</evidence>
<proteinExistence type="predicted"/>
<protein>
    <submittedName>
        <fullName evidence="2">Uncharacterized protein</fullName>
    </submittedName>
</protein>
<accession>A0AAV7QZ24</accession>
<dbReference type="EMBL" id="JANPWB010000010">
    <property type="protein sequence ID" value="KAJ1144229.1"/>
    <property type="molecule type" value="Genomic_DNA"/>
</dbReference>
<reference evidence="2" key="1">
    <citation type="journal article" date="2022" name="bioRxiv">
        <title>Sequencing and chromosome-scale assembly of the giantPleurodeles waltlgenome.</title>
        <authorList>
            <person name="Brown T."/>
            <person name="Elewa A."/>
            <person name="Iarovenko S."/>
            <person name="Subramanian E."/>
            <person name="Araus A.J."/>
            <person name="Petzold A."/>
            <person name="Susuki M."/>
            <person name="Suzuki K.-i.T."/>
            <person name="Hayashi T."/>
            <person name="Toyoda A."/>
            <person name="Oliveira C."/>
            <person name="Osipova E."/>
            <person name="Leigh N.D."/>
            <person name="Simon A."/>
            <person name="Yun M.H."/>
        </authorList>
    </citation>
    <scope>NUCLEOTIDE SEQUENCE</scope>
    <source>
        <strain evidence="2">20211129_DDA</strain>
        <tissue evidence="2">Liver</tissue>
    </source>
</reference>
<dbReference type="AlphaFoldDB" id="A0AAV7QZ24"/>
<keyword evidence="3" id="KW-1185">Reference proteome</keyword>
<dbReference type="Proteomes" id="UP001066276">
    <property type="component" value="Chromosome 6"/>
</dbReference>
<gene>
    <name evidence="2" type="ORF">NDU88_010530</name>
</gene>
<sequence length="353" mass="38495">MSSAHTGTLSDALQRVLRQAGARPPFHVLYKFPGAMLRSSFPSVTSSLCVPGLYRHRRWPAHSVAPSAHMGALSDALQRVFCQTRVRPPLNVLYKSPGAVLRTSVLVLQRYFLVVGAGHALTSPADRALRCAPRAHGRFIRCPAACSLPGWVETALQRPLQVPWGCAPCLISCSPSLLPRCGCRAGTDTAGEPCTPSRAQRTRALCPMHFSVFSARPGGDRPSTSYTSPLGPCSVPRSPVPGVTSSLWVLGPHRQRWRTAHPTAPSAHTGALSDALQRVLCQVRARPPFNVLLWQAPEPPARPCHHESPRPRRRPQAPQYWLQRGLPRSGIGLPLVPLDPWRPRIPTLQVDGP</sequence>
<feature type="region of interest" description="Disordered" evidence="1">
    <location>
        <begin position="297"/>
        <end position="317"/>
    </location>
</feature>